<dbReference type="Proteomes" id="UP001430848">
    <property type="component" value="Unassembled WGS sequence"/>
</dbReference>
<organism evidence="4 5">
    <name type="scientific">Diaporthe eres</name>
    <name type="common">Phomopsis oblonga</name>
    <dbReference type="NCBI Taxonomy" id="83184"/>
    <lineage>
        <taxon>Eukaryota</taxon>
        <taxon>Fungi</taxon>
        <taxon>Dikarya</taxon>
        <taxon>Ascomycota</taxon>
        <taxon>Pezizomycotina</taxon>
        <taxon>Sordariomycetes</taxon>
        <taxon>Sordariomycetidae</taxon>
        <taxon>Diaporthales</taxon>
        <taxon>Diaporthaceae</taxon>
        <taxon>Diaporthe</taxon>
        <taxon>Diaporthe eres species complex</taxon>
    </lineage>
</organism>
<dbReference type="PANTHER" id="PTHR12149:SF8">
    <property type="entry name" value="PROTEIN-RIBULOSAMINE 3-KINASE"/>
    <property type="match status" value="1"/>
</dbReference>
<reference evidence="4 5" key="1">
    <citation type="submission" date="2024-02" db="EMBL/GenBank/DDBJ databases">
        <title>De novo assembly and annotation of 12 fungi associated with fruit tree decline syndrome in Ontario, Canada.</title>
        <authorList>
            <person name="Sulman M."/>
            <person name="Ellouze W."/>
            <person name="Ilyukhin E."/>
        </authorList>
    </citation>
    <scope>NUCLEOTIDE SEQUENCE [LARGE SCALE GENOMIC DNA]</scope>
    <source>
        <strain evidence="4 5">M169</strain>
    </source>
</reference>
<keyword evidence="5" id="KW-1185">Reference proteome</keyword>
<evidence type="ECO:0000313" key="5">
    <source>
        <dbReference type="Proteomes" id="UP001430848"/>
    </source>
</evidence>
<accession>A0ABR1PFN6</accession>
<name>A0ABR1PFN6_DIAER</name>
<keyword evidence="3" id="KW-0418">Kinase</keyword>
<dbReference type="SUPFAM" id="SSF56112">
    <property type="entry name" value="Protein kinase-like (PK-like)"/>
    <property type="match status" value="1"/>
</dbReference>
<sequence>MKGEFLALEEMHSHMAESCPKPHSWGEYESSPGTYFLVMDFLDIIVELPDPAKISSLMARLHEKTKGQSPNNMFGFHVPNCHGKIIQPNEWDPSWTSYFTKLLTMFFQADIDLNGPDEEYQQAFTIIKQRAIPRLLDALTADGRELIPCLVHGDLWEGNIATNKETGEPMVFDPSPFYAHHEYELGMWRRNCIPIDIAYRKQYLLRHPPSEPCDEVEDRIRLYSLLFNISHCAHWEGGADLTRPEVLGDMQYLNSKYASGVDKVRDGN</sequence>
<evidence type="ECO:0000256" key="1">
    <source>
        <dbReference type="ARBA" id="ARBA00011961"/>
    </source>
</evidence>
<comment type="catalytic activity">
    <reaction evidence="2">
        <text>N(6)-D-ribulosyl-L-lysyl-[protein] + ATP = N(6)-(3-O-phospho-D-ribulosyl)-L-lysyl-[protein] + ADP + H(+)</text>
        <dbReference type="Rhea" id="RHEA:48432"/>
        <dbReference type="Rhea" id="RHEA-COMP:12103"/>
        <dbReference type="Rhea" id="RHEA-COMP:12104"/>
        <dbReference type="ChEBI" id="CHEBI:15378"/>
        <dbReference type="ChEBI" id="CHEBI:30616"/>
        <dbReference type="ChEBI" id="CHEBI:90418"/>
        <dbReference type="ChEBI" id="CHEBI:90420"/>
        <dbReference type="ChEBI" id="CHEBI:456216"/>
        <dbReference type="EC" id="2.7.1.172"/>
    </reaction>
    <physiologicalReaction direction="left-to-right" evidence="2">
        <dbReference type="Rhea" id="RHEA:48433"/>
    </physiologicalReaction>
</comment>
<dbReference type="PANTHER" id="PTHR12149">
    <property type="entry name" value="FRUCTOSAMINE 3 KINASE-RELATED PROTEIN"/>
    <property type="match status" value="1"/>
</dbReference>
<dbReference type="EC" id="2.7.1.172" evidence="1"/>
<dbReference type="Gene3D" id="3.90.1200.10">
    <property type="match status" value="1"/>
</dbReference>
<gene>
    <name evidence="4" type="ORF">SLS63_003686</name>
</gene>
<comment type="caution">
    <text evidence="4">The sequence shown here is derived from an EMBL/GenBank/DDBJ whole genome shotgun (WGS) entry which is preliminary data.</text>
</comment>
<evidence type="ECO:0000313" key="4">
    <source>
        <dbReference type="EMBL" id="KAK7735728.1"/>
    </source>
</evidence>
<keyword evidence="3" id="KW-0808">Transferase</keyword>
<dbReference type="InterPro" id="IPR011009">
    <property type="entry name" value="Kinase-like_dom_sf"/>
</dbReference>
<dbReference type="InterPro" id="IPR016477">
    <property type="entry name" value="Fructo-/Ketosamine-3-kinase"/>
</dbReference>
<dbReference type="Pfam" id="PF03881">
    <property type="entry name" value="Fructosamin_kin"/>
    <property type="match status" value="1"/>
</dbReference>
<protein>
    <recommendedName>
        <fullName evidence="1">protein-ribulosamine 3-kinase</fullName>
        <ecNumber evidence="1">2.7.1.172</ecNumber>
    </recommendedName>
</protein>
<dbReference type="EMBL" id="JAKNSF020000012">
    <property type="protein sequence ID" value="KAK7735728.1"/>
    <property type="molecule type" value="Genomic_DNA"/>
</dbReference>
<evidence type="ECO:0000256" key="2">
    <source>
        <dbReference type="ARBA" id="ARBA00048655"/>
    </source>
</evidence>
<comment type="similarity">
    <text evidence="3">Belongs to the fructosamine kinase family.</text>
</comment>
<dbReference type="PIRSF" id="PIRSF006221">
    <property type="entry name" value="Ketosamine-3-kinase"/>
    <property type="match status" value="1"/>
</dbReference>
<proteinExistence type="inferred from homology"/>
<evidence type="ECO:0000256" key="3">
    <source>
        <dbReference type="PIRNR" id="PIRNR006221"/>
    </source>
</evidence>